<dbReference type="KEGG" id="rca:Rcas_2941"/>
<dbReference type="HOGENOM" id="CLU_2231787_0_0_0"/>
<dbReference type="eggNOG" id="ENOG5032P0I">
    <property type="taxonomic scope" value="Bacteria"/>
</dbReference>
<name>A7NN70_ROSCS</name>
<evidence type="ECO:0000256" key="1">
    <source>
        <dbReference type="SAM" id="Coils"/>
    </source>
</evidence>
<protein>
    <recommendedName>
        <fullName evidence="4">Chaperone modulatory protein CbpM</fullName>
    </recommendedName>
</protein>
<keyword evidence="3" id="KW-1185">Reference proteome</keyword>
<organism evidence="2 3">
    <name type="scientific">Roseiflexus castenholzii (strain DSM 13941 / HLO8)</name>
    <dbReference type="NCBI Taxonomy" id="383372"/>
    <lineage>
        <taxon>Bacteria</taxon>
        <taxon>Bacillati</taxon>
        <taxon>Chloroflexota</taxon>
        <taxon>Chloroflexia</taxon>
        <taxon>Chloroflexales</taxon>
        <taxon>Roseiflexineae</taxon>
        <taxon>Roseiflexaceae</taxon>
        <taxon>Roseiflexus</taxon>
    </lineage>
</organism>
<dbReference type="Gene3D" id="1.10.1660.10">
    <property type="match status" value="1"/>
</dbReference>
<dbReference type="EMBL" id="CP000804">
    <property type="protein sequence ID" value="ABU59002.1"/>
    <property type="molecule type" value="Genomic_DNA"/>
</dbReference>
<evidence type="ECO:0000313" key="2">
    <source>
        <dbReference type="EMBL" id="ABU59002.1"/>
    </source>
</evidence>
<dbReference type="RefSeq" id="WP_012121426.1">
    <property type="nucleotide sequence ID" value="NC_009767.1"/>
</dbReference>
<proteinExistence type="predicted"/>
<evidence type="ECO:0008006" key="4">
    <source>
        <dbReference type="Google" id="ProtNLM"/>
    </source>
</evidence>
<dbReference type="AlphaFoldDB" id="A7NN70"/>
<accession>A7NN70</accession>
<feature type="coiled-coil region" evidence="1">
    <location>
        <begin position="65"/>
        <end position="92"/>
    </location>
</feature>
<sequence>MLIRRMNPEMLAAQTGLPVEVIQDLIDLGLIGSFPEPTETDLIELRRVRRLIDILGLSHEAVDVVLQMRRRLVALQREAAQLRAELAERHRAERSTVWIEAEWIEERE</sequence>
<evidence type="ECO:0000313" key="3">
    <source>
        <dbReference type="Proteomes" id="UP000000263"/>
    </source>
</evidence>
<reference evidence="2 3" key="1">
    <citation type="submission" date="2007-08" db="EMBL/GenBank/DDBJ databases">
        <title>Complete sequence of Roseiflexus castenholzii DSM 13941.</title>
        <authorList>
            <consortium name="US DOE Joint Genome Institute"/>
            <person name="Copeland A."/>
            <person name="Lucas S."/>
            <person name="Lapidus A."/>
            <person name="Barry K."/>
            <person name="Glavina del Rio T."/>
            <person name="Dalin E."/>
            <person name="Tice H."/>
            <person name="Pitluck S."/>
            <person name="Thompson L.S."/>
            <person name="Brettin T."/>
            <person name="Bruce D."/>
            <person name="Detter J.C."/>
            <person name="Han C."/>
            <person name="Tapia R."/>
            <person name="Schmutz J."/>
            <person name="Larimer F."/>
            <person name="Land M."/>
            <person name="Hauser L."/>
            <person name="Kyrpides N."/>
            <person name="Mikhailova N."/>
            <person name="Bryant D.A."/>
            <person name="Hanada S."/>
            <person name="Tsukatani Y."/>
            <person name="Richardson P."/>
        </authorList>
    </citation>
    <scope>NUCLEOTIDE SEQUENCE [LARGE SCALE GENOMIC DNA]</scope>
    <source>
        <strain evidence="3">DSM 13941 / HLO8</strain>
    </source>
</reference>
<dbReference type="STRING" id="383372.Rcas_2941"/>
<dbReference type="OrthoDB" id="163460at2"/>
<keyword evidence="1" id="KW-0175">Coiled coil</keyword>
<gene>
    <name evidence="2" type="ordered locus">Rcas_2941</name>
</gene>
<dbReference type="Proteomes" id="UP000000263">
    <property type="component" value="Chromosome"/>
</dbReference>